<evidence type="ECO:0000313" key="6">
    <source>
        <dbReference type="EMBL" id="CCE78708.1"/>
    </source>
</evidence>
<feature type="repeat" description="RCC1" evidence="3">
    <location>
        <begin position="263"/>
        <end position="315"/>
    </location>
</feature>
<dbReference type="SUPFAM" id="SSF50985">
    <property type="entry name" value="RCC1/BLIP-II"/>
    <property type="match status" value="1"/>
</dbReference>
<dbReference type="PROSITE" id="PS00625">
    <property type="entry name" value="RCC1_1"/>
    <property type="match status" value="1"/>
</dbReference>
<dbReference type="PANTHER" id="PTHR45982">
    <property type="entry name" value="REGULATOR OF CHROMOSOME CONDENSATION"/>
    <property type="match status" value="1"/>
</dbReference>
<keyword evidence="1" id="KW-0344">Guanine-nucleotide releasing factor</keyword>
<feature type="domain" description="RCC1-like" evidence="5">
    <location>
        <begin position="74"/>
        <end position="492"/>
    </location>
</feature>
<feature type="repeat" description="RCC1" evidence="3">
    <location>
        <begin position="209"/>
        <end position="262"/>
    </location>
</feature>
<evidence type="ECO:0000256" key="1">
    <source>
        <dbReference type="ARBA" id="ARBA00022658"/>
    </source>
</evidence>
<dbReference type="InParanoid" id="G8YPX3"/>
<dbReference type="PROSITE" id="PS50012">
    <property type="entry name" value="RCC1_3"/>
    <property type="match status" value="7"/>
</dbReference>
<feature type="repeat" description="RCC1" evidence="3">
    <location>
        <begin position="316"/>
        <end position="374"/>
    </location>
</feature>
<protein>
    <submittedName>
        <fullName evidence="6">Piso0_000737 protein</fullName>
    </submittedName>
</protein>
<accession>G8YPX3</accession>
<dbReference type="AlphaFoldDB" id="G8YPX3"/>
<name>G8YPX3_PICSO</name>
<dbReference type="OrthoDB" id="61110at2759"/>
<dbReference type="STRING" id="559304.G8YPX3"/>
<gene>
    <name evidence="6" type="primary">Piso0_000737</name>
    <name evidence="6" type="ORF">GNLVRS01_PISO0D03017g</name>
</gene>
<dbReference type="GO" id="GO:0005737">
    <property type="term" value="C:cytoplasm"/>
    <property type="evidence" value="ECO:0007669"/>
    <property type="project" value="TreeGrafter"/>
</dbReference>
<dbReference type="InterPro" id="IPR009091">
    <property type="entry name" value="RCC1/BLIP-II"/>
</dbReference>
<dbReference type="EMBL" id="FO082056">
    <property type="protein sequence ID" value="CCE78708.1"/>
    <property type="molecule type" value="Genomic_DNA"/>
</dbReference>
<feature type="repeat" description="RCC1" evidence="3">
    <location>
        <begin position="133"/>
        <end position="208"/>
    </location>
</feature>
<dbReference type="PRINTS" id="PR00633">
    <property type="entry name" value="RCCNDNSATION"/>
</dbReference>
<feature type="region of interest" description="Disordered" evidence="4">
    <location>
        <begin position="157"/>
        <end position="183"/>
    </location>
</feature>
<evidence type="ECO:0000259" key="5">
    <source>
        <dbReference type="Pfam" id="PF25390"/>
    </source>
</evidence>
<dbReference type="eggNOG" id="KOG1426">
    <property type="taxonomic scope" value="Eukaryota"/>
</dbReference>
<dbReference type="PANTHER" id="PTHR45982:SF1">
    <property type="entry name" value="REGULATOR OF CHROMOSOME CONDENSATION"/>
    <property type="match status" value="1"/>
</dbReference>
<reference evidence="6 7" key="1">
    <citation type="journal article" date="2012" name="G3 (Bethesda)">
        <title>Pichia sorbitophila, an interspecies yeast hybrid reveals early steps of genome resolution following polyploidization.</title>
        <authorList>
            <person name="Leh Louis V."/>
            <person name="Despons L."/>
            <person name="Friedrich A."/>
            <person name="Martin T."/>
            <person name="Durrens P."/>
            <person name="Casaregola S."/>
            <person name="Neuveglise C."/>
            <person name="Fairhead C."/>
            <person name="Marck C."/>
            <person name="Cruz J.A."/>
            <person name="Straub M.L."/>
            <person name="Kugler V."/>
            <person name="Sacerdot C."/>
            <person name="Uzunov Z."/>
            <person name="Thierry A."/>
            <person name="Weiss S."/>
            <person name="Bleykasten C."/>
            <person name="De Montigny J."/>
            <person name="Jacques N."/>
            <person name="Jung P."/>
            <person name="Lemaire M."/>
            <person name="Mallet S."/>
            <person name="Morel G."/>
            <person name="Richard G.F."/>
            <person name="Sarkar A."/>
            <person name="Savel G."/>
            <person name="Schacherer J."/>
            <person name="Seret M.L."/>
            <person name="Talla E."/>
            <person name="Samson G."/>
            <person name="Jubin C."/>
            <person name="Poulain J."/>
            <person name="Vacherie B."/>
            <person name="Barbe V."/>
            <person name="Pelletier E."/>
            <person name="Sherman D.J."/>
            <person name="Westhof E."/>
            <person name="Weissenbach J."/>
            <person name="Baret P.V."/>
            <person name="Wincker P."/>
            <person name="Gaillardin C."/>
            <person name="Dujon B."/>
            <person name="Souciet J.L."/>
        </authorList>
    </citation>
    <scope>NUCLEOTIDE SEQUENCE [LARGE SCALE GENOMIC DNA]</scope>
    <source>
        <strain evidence="7">ATCC MYA-4447 / BCRC 22081 / CBS 7064 / NBRC 10061 / NRRL Y-12695</strain>
    </source>
</reference>
<evidence type="ECO:0000256" key="2">
    <source>
        <dbReference type="ARBA" id="ARBA00022737"/>
    </source>
</evidence>
<dbReference type="GO" id="GO:0005085">
    <property type="term" value="F:guanyl-nucleotide exchange factor activity"/>
    <property type="evidence" value="ECO:0007669"/>
    <property type="project" value="TreeGrafter"/>
</dbReference>
<evidence type="ECO:0000313" key="7">
    <source>
        <dbReference type="Proteomes" id="UP000005222"/>
    </source>
</evidence>
<evidence type="ECO:0000256" key="3">
    <source>
        <dbReference type="PROSITE-ProRule" id="PRU00235"/>
    </source>
</evidence>
<dbReference type="PROSITE" id="PS00626">
    <property type="entry name" value="RCC1_2"/>
    <property type="match status" value="3"/>
</dbReference>
<dbReference type="OMA" id="RPAKLTY"/>
<keyword evidence="7" id="KW-1185">Reference proteome</keyword>
<dbReference type="Proteomes" id="UP000005222">
    <property type="component" value="Chromosome D"/>
</dbReference>
<dbReference type="Gene3D" id="2.130.10.30">
    <property type="entry name" value="Regulator of chromosome condensation 1/beta-lactamase-inhibitor protein II"/>
    <property type="match status" value="1"/>
</dbReference>
<dbReference type="InterPro" id="IPR058923">
    <property type="entry name" value="RCC1-like_dom"/>
</dbReference>
<feature type="repeat" description="RCC1" evidence="3">
    <location>
        <begin position="73"/>
        <end position="132"/>
    </location>
</feature>
<dbReference type="InterPro" id="IPR000408">
    <property type="entry name" value="Reg_chr_condens"/>
</dbReference>
<sequence length="517" mass="57549">MKNSIKKQRQIHQNLLRFQYIKMVALQRKRKGSPQENGRDHKKLKGATSSFVLHSYSKLPDINEIPKTKTQKLDVFVWGTGSMCELGLGPSAKTKEVKRPRLNPFLTEEHLGGSKIVDFVAGGMHTLALDSKNRLWSWGGNDSGVLGRDTSKAKEVLKDMDSEDEDDEDADLNEQESTPGLVENLPKTSAKIVQIAATDNLSAVLYDNGDVYAWGCFRCNEGLLGFLRDEIKLQKSPKKIDQLKNIVQLCGGKDHILALDTKGIVYAWGNGQQFQLGRRILERHRFRALEPQQFGLYNIKYIASGDFHCFAIDQEDQVYAWGLNQFGQCALTNSQGELEDGSLITKPTLIDELSNKNIVQISAGEHHSMALTASGEVLSWGRYDMKELGIPEENLPDYAFKDAHGNVRSVPRPTEIRLVAKSSIKCKAIACGSHHSFAVTEDGFVYAWGFGDTYAPGLGPLDDDVEKPTRIVNTATKHHDILLIGAGGQFSISGGIKIEDEDKAEERLENYEKLDEN</sequence>
<feature type="repeat" description="RCC1" evidence="3">
    <location>
        <begin position="443"/>
        <end position="497"/>
    </location>
</feature>
<evidence type="ECO:0000256" key="4">
    <source>
        <dbReference type="SAM" id="MobiDB-lite"/>
    </source>
</evidence>
<dbReference type="HOGENOM" id="CLU_005210_4_0_1"/>
<keyword evidence="2" id="KW-0677">Repeat</keyword>
<feature type="repeat" description="RCC1" evidence="3">
    <location>
        <begin position="375"/>
        <end position="442"/>
    </location>
</feature>
<proteinExistence type="predicted"/>
<feature type="compositionally biased region" description="Acidic residues" evidence="4">
    <location>
        <begin position="161"/>
        <end position="174"/>
    </location>
</feature>
<dbReference type="FunCoup" id="G8YPX3">
    <property type="interactions" value="1610"/>
</dbReference>
<organism evidence="6 7">
    <name type="scientific">Pichia sorbitophila (strain ATCC MYA-4447 / BCRC 22081 / CBS 7064 / NBRC 10061 / NRRL Y-12695)</name>
    <name type="common">Hybrid yeast</name>
    <dbReference type="NCBI Taxonomy" id="559304"/>
    <lineage>
        <taxon>Eukaryota</taxon>
        <taxon>Fungi</taxon>
        <taxon>Dikarya</taxon>
        <taxon>Ascomycota</taxon>
        <taxon>Saccharomycotina</taxon>
        <taxon>Pichiomycetes</taxon>
        <taxon>Debaryomycetaceae</taxon>
        <taxon>Millerozyma</taxon>
    </lineage>
</organism>
<dbReference type="InterPro" id="IPR051553">
    <property type="entry name" value="Ran_GTPase-activating"/>
</dbReference>
<dbReference type="Pfam" id="PF25390">
    <property type="entry name" value="WD40_RLD"/>
    <property type="match status" value="1"/>
</dbReference>